<protein>
    <submittedName>
        <fullName evidence="2">Uncharacterized protein</fullName>
    </submittedName>
</protein>
<evidence type="ECO:0000313" key="1">
    <source>
        <dbReference type="Proteomes" id="UP000887564"/>
    </source>
</evidence>
<dbReference type="WBParaSite" id="PEQ_0001230101-mRNA-1">
    <property type="protein sequence ID" value="PEQ_0001230101-mRNA-1"/>
    <property type="gene ID" value="PEQ_0001230101"/>
</dbReference>
<evidence type="ECO:0000313" key="2">
    <source>
        <dbReference type="WBParaSite" id="PEQ_0001230101-mRNA-1"/>
    </source>
</evidence>
<organism evidence="1 2">
    <name type="scientific">Parascaris equorum</name>
    <name type="common">Equine roundworm</name>
    <dbReference type="NCBI Taxonomy" id="6256"/>
    <lineage>
        <taxon>Eukaryota</taxon>
        <taxon>Metazoa</taxon>
        <taxon>Ecdysozoa</taxon>
        <taxon>Nematoda</taxon>
        <taxon>Chromadorea</taxon>
        <taxon>Rhabditida</taxon>
        <taxon>Spirurina</taxon>
        <taxon>Ascaridomorpha</taxon>
        <taxon>Ascaridoidea</taxon>
        <taxon>Ascarididae</taxon>
        <taxon>Parascaris</taxon>
    </lineage>
</organism>
<sequence length="78" mass="9052">MIDEKHIWDRLFAIINHTRRQIVDVDKPDEVMQKKHPKDIAAPVINQIQGFGPPMKIVEDRGDAVEEKHVDVEQADQE</sequence>
<keyword evidence="1" id="KW-1185">Reference proteome</keyword>
<name>A0A914SE13_PAREQ</name>
<dbReference type="Proteomes" id="UP000887564">
    <property type="component" value="Unplaced"/>
</dbReference>
<reference evidence="2" key="1">
    <citation type="submission" date="2022-11" db="UniProtKB">
        <authorList>
            <consortium name="WormBaseParasite"/>
        </authorList>
    </citation>
    <scope>IDENTIFICATION</scope>
</reference>
<dbReference type="AlphaFoldDB" id="A0A914SE13"/>
<proteinExistence type="predicted"/>
<accession>A0A914SE13</accession>